<reference evidence="2" key="1">
    <citation type="submission" date="2022-11" db="UniProtKB">
        <authorList>
            <consortium name="WormBaseParasite"/>
        </authorList>
    </citation>
    <scope>IDENTIFICATION</scope>
</reference>
<organism evidence="1 2">
    <name type="scientific">Panagrolaimus sp. ES5</name>
    <dbReference type="NCBI Taxonomy" id="591445"/>
    <lineage>
        <taxon>Eukaryota</taxon>
        <taxon>Metazoa</taxon>
        <taxon>Ecdysozoa</taxon>
        <taxon>Nematoda</taxon>
        <taxon>Chromadorea</taxon>
        <taxon>Rhabditida</taxon>
        <taxon>Tylenchina</taxon>
        <taxon>Panagrolaimomorpha</taxon>
        <taxon>Panagrolaimoidea</taxon>
        <taxon>Panagrolaimidae</taxon>
        <taxon>Panagrolaimus</taxon>
    </lineage>
</organism>
<evidence type="ECO:0000313" key="2">
    <source>
        <dbReference type="WBParaSite" id="ES5_v2.g27765.t1"/>
    </source>
</evidence>
<name>A0AC34GE29_9BILA</name>
<sequence length="306" mass="35457">MNILALSERVAEDTEAIFNDDYFNDVDCVTNALDNIDARRYMDRRCVYYHLPLLESGTMGTKGNTQVVYPHVTESYSSSNDPPEKDIPICTLKNFPYEIQHTIQWAREMFQGLFTNPAETTNQFVADERQFLERIESMNPTQRYQVLNTVKRALVDERPKKPEDCITWALDLFQQYYHNQISQLLHNFPAEQLTSQGVKFWSGTKRCPHALDFDVNNPTHFEFVYAASILRAQQYRLEPIMDRSRIAEIAKSFAPEPFQPRSGVRIAVTEEEASAQDNMEDDTETQVEQLKLSLARLNIRTTLDPI</sequence>
<protein>
    <submittedName>
        <fullName evidence="2">Uncharacterized protein</fullName>
    </submittedName>
</protein>
<accession>A0AC34GE29</accession>
<proteinExistence type="predicted"/>
<evidence type="ECO:0000313" key="1">
    <source>
        <dbReference type="Proteomes" id="UP000887579"/>
    </source>
</evidence>
<dbReference type="WBParaSite" id="ES5_v2.g27765.t1">
    <property type="protein sequence ID" value="ES5_v2.g27765.t1"/>
    <property type="gene ID" value="ES5_v2.g27765"/>
</dbReference>
<dbReference type="Proteomes" id="UP000887579">
    <property type="component" value="Unplaced"/>
</dbReference>